<dbReference type="PANTHER" id="PTHR47642:SF5">
    <property type="entry name" value="ATP-DEPENDENT DNA HELICASE"/>
    <property type="match status" value="1"/>
</dbReference>
<dbReference type="SUPFAM" id="SSF52540">
    <property type="entry name" value="P-loop containing nucleoside triphosphate hydrolases"/>
    <property type="match status" value="1"/>
</dbReference>
<dbReference type="InParanoid" id="A0A1X7TS99"/>
<proteinExistence type="predicted"/>
<accession>A0A1X7TS99</accession>
<protein>
    <recommendedName>
        <fullName evidence="2">ATP-dependent DNA helicase</fullName>
    </recommendedName>
</protein>
<name>A0A1X7TS99_AMPQE</name>
<dbReference type="PANTHER" id="PTHR47642">
    <property type="entry name" value="ATP-DEPENDENT DNA HELICASE"/>
    <property type="match status" value="1"/>
</dbReference>
<organism evidence="1">
    <name type="scientific">Amphimedon queenslandica</name>
    <name type="common">Sponge</name>
    <dbReference type="NCBI Taxonomy" id="400682"/>
    <lineage>
        <taxon>Eukaryota</taxon>
        <taxon>Metazoa</taxon>
        <taxon>Porifera</taxon>
        <taxon>Demospongiae</taxon>
        <taxon>Heteroscleromorpha</taxon>
        <taxon>Haplosclerida</taxon>
        <taxon>Niphatidae</taxon>
        <taxon>Amphimedon</taxon>
    </lineage>
</organism>
<sequence>MSVYRSQSSLTLAFAVTIHKFQGLSLDNAIINLSDNVFSTAMAYVALSRVRTVSGVHLTCFNPKLLMVSSSSMTEINRLRELYRPDLPQ</sequence>
<evidence type="ECO:0008006" key="2">
    <source>
        <dbReference type="Google" id="ProtNLM"/>
    </source>
</evidence>
<dbReference type="InterPro" id="IPR027417">
    <property type="entry name" value="P-loop_NTPase"/>
</dbReference>
<dbReference type="Gene3D" id="3.40.50.300">
    <property type="entry name" value="P-loop containing nucleotide triphosphate hydrolases"/>
    <property type="match status" value="1"/>
</dbReference>
<dbReference type="AlphaFoldDB" id="A0A1X7TS99"/>
<dbReference type="InterPro" id="IPR051055">
    <property type="entry name" value="PIF1_helicase"/>
</dbReference>
<evidence type="ECO:0000313" key="1">
    <source>
        <dbReference type="EnsemblMetazoa" id="Aqu2.1.18050_001"/>
    </source>
</evidence>
<dbReference type="EnsemblMetazoa" id="Aqu2.1.18050_001">
    <property type="protein sequence ID" value="Aqu2.1.18050_001"/>
    <property type="gene ID" value="Aqu2.1.18050"/>
</dbReference>
<dbReference type="CDD" id="cd18809">
    <property type="entry name" value="SF1_C_RecD"/>
    <property type="match status" value="1"/>
</dbReference>
<reference evidence="1" key="1">
    <citation type="submission" date="2017-05" db="UniProtKB">
        <authorList>
            <consortium name="EnsemblMetazoa"/>
        </authorList>
    </citation>
    <scope>IDENTIFICATION</scope>
</reference>